<dbReference type="NCBIfam" id="NF047360">
    <property type="entry name" value="tail_chap_PVL"/>
    <property type="match status" value="1"/>
</dbReference>
<dbReference type="InterPro" id="IPR057006">
    <property type="entry name" value="Phage_TAC_19"/>
</dbReference>
<organism evidence="1 2">
    <name type="scientific">Ligilactobacillus acidipiscis</name>
    <dbReference type="NCBI Taxonomy" id="89059"/>
    <lineage>
        <taxon>Bacteria</taxon>
        <taxon>Bacillati</taxon>
        <taxon>Bacillota</taxon>
        <taxon>Bacilli</taxon>
        <taxon>Lactobacillales</taxon>
        <taxon>Lactobacillaceae</taxon>
        <taxon>Ligilactobacillus</taxon>
    </lineage>
</organism>
<sequence>MAKIKIKLRDKKGQTHSYEQSWIPTRKLIESFDINTENYPTLKEYYEKTIDFVASVFDDKRVTSDTILDGVSAQEFDDFMADFFDQLAGGTDPNLEPENE</sequence>
<proteinExistence type="predicted"/>
<comment type="caution">
    <text evidence="1">The sequence shown here is derived from an EMBL/GenBank/DDBJ whole genome shotgun (WGS) entry which is preliminary data.</text>
</comment>
<gene>
    <name evidence="1" type="ORF">K8V00_03135</name>
</gene>
<dbReference type="Proteomes" id="UP000707535">
    <property type="component" value="Unassembled WGS sequence"/>
</dbReference>
<evidence type="ECO:0008006" key="3">
    <source>
        <dbReference type="Google" id="ProtNLM"/>
    </source>
</evidence>
<dbReference type="EMBL" id="DYXG01000027">
    <property type="protein sequence ID" value="HJE96592.1"/>
    <property type="molecule type" value="Genomic_DNA"/>
</dbReference>
<protein>
    <recommendedName>
        <fullName evidence="3">Phage protein</fullName>
    </recommendedName>
</protein>
<accession>A0A921K079</accession>
<reference evidence="1" key="2">
    <citation type="submission" date="2021-09" db="EMBL/GenBank/DDBJ databases">
        <authorList>
            <person name="Gilroy R."/>
        </authorList>
    </citation>
    <scope>NUCLEOTIDE SEQUENCE</scope>
    <source>
        <strain evidence="1">CHK174-6876</strain>
    </source>
</reference>
<dbReference type="AlphaFoldDB" id="A0A921K079"/>
<reference evidence="1" key="1">
    <citation type="journal article" date="2021" name="PeerJ">
        <title>Extensive microbial diversity within the chicken gut microbiome revealed by metagenomics and culture.</title>
        <authorList>
            <person name="Gilroy R."/>
            <person name="Ravi A."/>
            <person name="Getino M."/>
            <person name="Pursley I."/>
            <person name="Horton D.L."/>
            <person name="Alikhan N.F."/>
            <person name="Baker D."/>
            <person name="Gharbi K."/>
            <person name="Hall N."/>
            <person name="Watson M."/>
            <person name="Adriaenssens E.M."/>
            <person name="Foster-Nyarko E."/>
            <person name="Jarju S."/>
            <person name="Secka A."/>
            <person name="Antonio M."/>
            <person name="Oren A."/>
            <person name="Chaudhuri R.R."/>
            <person name="La Ragione R."/>
            <person name="Hildebrand F."/>
            <person name="Pallen M.J."/>
        </authorList>
    </citation>
    <scope>NUCLEOTIDE SEQUENCE</scope>
    <source>
        <strain evidence="1">CHK174-6876</strain>
    </source>
</reference>
<evidence type="ECO:0000313" key="2">
    <source>
        <dbReference type="Proteomes" id="UP000707535"/>
    </source>
</evidence>
<name>A0A921K079_9LACO</name>
<dbReference type="Pfam" id="PF23857">
    <property type="entry name" value="Phage_TAC_19"/>
    <property type="match status" value="1"/>
</dbReference>
<evidence type="ECO:0000313" key="1">
    <source>
        <dbReference type="EMBL" id="HJE96592.1"/>
    </source>
</evidence>